<dbReference type="PANTHER" id="PTHR12393:SF6">
    <property type="entry name" value="SPHINGOMYELIN PHOSPHODIESTERASE 2"/>
    <property type="match status" value="1"/>
</dbReference>
<sequence length="550" mass="59398">MSGVTALQPWTRRSDLSASALAFGFLASRSGSSVSPANIVACTIRVLDHACAIQYCKQTTVRLSQPVPPHAFARHWQTPEATRELTRAQRVKLVSLTATSGVVPNLKVALAASGLGAQKESLIAAGVAGQLHSCRWLLKYKSPSLSDYDVLETVAEAGQQAACELLLDSGFKWTWSVVSAATRKGHLGLALWLLSVRPNNDKAPPSADDYGLVLCGAMEGLDLASCQGLYFQFITSRGTKLSEARLKQLLLEAGSSPTTDWREKVAWLERLGCLRAPAACAKAAALPDGVERLSWLMARGCQPDGSAVYFSACAGTVRVGQMLLLHNLAPGFVERDNAAEHGHLAWLQATHVAENCRHYNLCQLQAARHGRKDVVEWMMGKLVGNGRAWREYYGDDGVADLVRNSATSGSVELLAWLRQLGFPWHEGALSWAVAGGASERVLEWMLEAGCPMPADGSAYIAASKCEDQSLISWLQRRGCPWEPQTFELAVSDELVDVPALRALLKAGCPVDWPAAVEAAVECRGPDHTDGVLAWLAAEAAKRVPQKRARE</sequence>
<name>A0A150G438_GONPE</name>
<dbReference type="GO" id="GO:0046513">
    <property type="term" value="P:ceramide biosynthetic process"/>
    <property type="evidence" value="ECO:0007669"/>
    <property type="project" value="TreeGrafter"/>
</dbReference>
<protein>
    <recommendedName>
        <fullName evidence="3">Ankyrin repeat domain-containing protein</fullName>
    </recommendedName>
</protein>
<dbReference type="GO" id="GO:0071944">
    <property type="term" value="C:cell periphery"/>
    <property type="evidence" value="ECO:0007669"/>
    <property type="project" value="TreeGrafter"/>
</dbReference>
<evidence type="ECO:0000313" key="2">
    <source>
        <dbReference type="Proteomes" id="UP000075714"/>
    </source>
</evidence>
<dbReference type="GO" id="GO:0016020">
    <property type="term" value="C:membrane"/>
    <property type="evidence" value="ECO:0007669"/>
    <property type="project" value="TreeGrafter"/>
</dbReference>
<accession>A0A150G438</accession>
<gene>
    <name evidence="1" type="ORF">GPECTOR_64g126</name>
</gene>
<dbReference type="GO" id="GO:0030149">
    <property type="term" value="P:sphingolipid catabolic process"/>
    <property type="evidence" value="ECO:0007669"/>
    <property type="project" value="TreeGrafter"/>
</dbReference>
<comment type="caution">
    <text evidence="1">The sequence shown here is derived from an EMBL/GenBank/DDBJ whole genome shotgun (WGS) entry which is preliminary data.</text>
</comment>
<dbReference type="EMBL" id="LSYV01000065">
    <property type="protein sequence ID" value="KXZ44632.1"/>
    <property type="molecule type" value="Genomic_DNA"/>
</dbReference>
<keyword evidence="2" id="KW-1185">Reference proteome</keyword>
<dbReference type="Proteomes" id="UP000075714">
    <property type="component" value="Unassembled WGS sequence"/>
</dbReference>
<evidence type="ECO:0000313" key="1">
    <source>
        <dbReference type="EMBL" id="KXZ44632.1"/>
    </source>
</evidence>
<evidence type="ECO:0008006" key="3">
    <source>
        <dbReference type="Google" id="ProtNLM"/>
    </source>
</evidence>
<organism evidence="1 2">
    <name type="scientific">Gonium pectorale</name>
    <name type="common">Green alga</name>
    <dbReference type="NCBI Taxonomy" id="33097"/>
    <lineage>
        <taxon>Eukaryota</taxon>
        <taxon>Viridiplantae</taxon>
        <taxon>Chlorophyta</taxon>
        <taxon>core chlorophytes</taxon>
        <taxon>Chlorophyceae</taxon>
        <taxon>CS clade</taxon>
        <taxon>Chlamydomonadales</taxon>
        <taxon>Volvocaceae</taxon>
        <taxon>Gonium</taxon>
    </lineage>
</organism>
<dbReference type="GO" id="GO:0004620">
    <property type="term" value="F:phospholipase activity"/>
    <property type="evidence" value="ECO:0007669"/>
    <property type="project" value="TreeGrafter"/>
</dbReference>
<proteinExistence type="predicted"/>
<dbReference type="AlphaFoldDB" id="A0A150G438"/>
<dbReference type="STRING" id="33097.A0A150G438"/>
<dbReference type="GO" id="GO:0005783">
    <property type="term" value="C:endoplasmic reticulum"/>
    <property type="evidence" value="ECO:0007669"/>
    <property type="project" value="TreeGrafter"/>
</dbReference>
<dbReference type="PANTHER" id="PTHR12393">
    <property type="entry name" value="SPHINGOMYELIN PHOSPHODIESTERASE RELATED"/>
    <property type="match status" value="1"/>
</dbReference>
<reference evidence="2" key="1">
    <citation type="journal article" date="2016" name="Nat. Commun.">
        <title>The Gonium pectorale genome demonstrates co-option of cell cycle regulation during the evolution of multicellularity.</title>
        <authorList>
            <person name="Hanschen E.R."/>
            <person name="Marriage T.N."/>
            <person name="Ferris P.J."/>
            <person name="Hamaji T."/>
            <person name="Toyoda A."/>
            <person name="Fujiyama A."/>
            <person name="Neme R."/>
            <person name="Noguchi H."/>
            <person name="Minakuchi Y."/>
            <person name="Suzuki M."/>
            <person name="Kawai-Toyooka H."/>
            <person name="Smith D.R."/>
            <person name="Sparks H."/>
            <person name="Anderson J."/>
            <person name="Bakaric R."/>
            <person name="Luria V."/>
            <person name="Karger A."/>
            <person name="Kirschner M.W."/>
            <person name="Durand P.M."/>
            <person name="Michod R.E."/>
            <person name="Nozaki H."/>
            <person name="Olson B.J."/>
        </authorList>
    </citation>
    <scope>NUCLEOTIDE SEQUENCE [LARGE SCALE GENOMIC DNA]</scope>
    <source>
        <strain evidence="2">NIES-2863</strain>
    </source>
</reference>